<reference evidence="1 2" key="1">
    <citation type="journal article" date="2019" name="Nat. Plants">
        <title>Genome sequencing of Musa balbisiana reveals subgenome evolution and function divergence in polyploid bananas.</title>
        <authorList>
            <person name="Yao X."/>
        </authorList>
    </citation>
    <scope>NUCLEOTIDE SEQUENCE [LARGE SCALE GENOMIC DNA]</scope>
    <source>
        <strain evidence="2">cv. DH-PKW</strain>
        <tissue evidence="1">Leaves</tissue>
    </source>
</reference>
<name>A0A4S8IGV3_MUSBA</name>
<dbReference type="EMBL" id="PYDT01000010">
    <property type="protein sequence ID" value="THU47483.1"/>
    <property type="molecule type" value="Genomic_DNA"/>
</dbReference>
<evidence type="ECO:0000313" key="2">
    <source>
        <dbReference type="Proteomes" id="UP000317650"/>
    </source>
</evidence>
<comment type="caution">
    <text evidence="1">The sequence shown here is derived from an EMBL/GenBank/DDBJ whole genome shotgun (WGS) entry which is preliminary data.</text>
</comment>
<accession>A0A4S8IGV3</accession>
<keyword evidence="2" id="KW-1185">Reference proteome</keyword>
<dbReference type="Proteomes" id="UP000317650">
    <property type="component" value="Chromosome 9"/>
</dbReference>
<protein>
    <submittedName>
        <fullName evidence="1">Uncharacterized protein</fullName>
    </submittedName>
</protein>
<dbReference type="AlphaFoldDB" id="A0A4S8IGV3"/>
<gene>
    <name evidence="1" type="ORF">C4D60_Mb09t16000</name>
</gene>
<organism evidence="1 2">
    <name type="scientific">Musa balbisiana</name>
    <name type="common">Banana</name>
    <dbReference type="NCBI Taxonomy" id="52838"/>
    <lineage>
        <taxon>Eukaryota</taxon>
        <taxon>Viridiplantae</taxon>
        <taxon>Streptophyta</taxon>
        <taxon>Embryophyta</taxon>
        <taxon>Tracheophyta</taxon>
        <taxon>Spermatophyta</taxon>
        <taxon>Magnoliopsida</taxon>
        <taxon>Liliopsida</taxon>
        <taxon>Zingiberales</taxon>
        <taxon>Musaceae</taxon>
        <taxon>Musa</taxon>
    </lineage>
</organism>
<proteinExistence type="predicted"/>
<sequence>MSYLSSSLIKNRPFCGPSNKIYHTNDDGFILVETSISIQGAEPFNKVGCLLTVQEDAYFASRAT</sequence>
<evidence type="ECO:0000313" key="1">
    <source>
        <dbReference type="EMBL" id="THU47483.1"/>
    </source>
</evidence>